<dbReference type="Proteomes" id="UP000634136">
    <property type="component" value="Unassembled WGS sequence"/>
</dbReference>
<evidence type="ECO:0000313" key="2">
    <source>
        <dbReference type="Proteomes" id="UP000634136"/>
    </source>
</evidence>
<protein>
    <submittedName>
        <fullName evidence="1">Uncharacterized protein</fullName>
    </submittedName>
</protein>
<comment type="caution">
    <text evidence="1">The sequence shown here is derived from an EMBL/GenBank/DDBJ whole genome shotgun (WGS) entry which is preliminary data.</text>
</comment>
<organism evidence="1 2">
    <name type="scientific">Senna tora</name>
    <dbReference type="NCBI Taxonomy" id="362788"/>
    <lineage>
        <taxon>Eukaryota</taxon>
        <taxon>Viridiplantae</taxon>
        <taxon>Streptophyta</taxon>
        <taxon>Embryophyta</taxon>
        <taxon>Tracheophyta</taxon>
        <taxon>Spermatophyta</taxon>
        <taxon>Magnoliopsida</taxon>
        <taxon>eudicotyledons</taxon>
        <taxon>Gunneridae</taxon>
        <taxon>Pentapetalae</taxon>
        <taxon>rosids</taxon>
        <taxon>fabids</taxon>
        <taxon>Fabales</taxon>
        <taxon>Fabaceae</taxon>
        <taxon>Caesalpinioideae</taxon>
        <taxon>Cassia clade</taxon>
        <taxon>Senna</taxon>
    </lineage>
</organism>
<proteinExistence type="predicted"/>
<dbReference type="AlphaFoldDB" id="A0A834X0Q6"/>
<keyword evidence="2" id="KW-1185">Reference proteome</keyword>
<reference evidence="1" key="1">
    <citation type="submission" date="2020-09" db="EMBL/GenBank/DDBJ databases">
        <title>Genome-Enabled Discovery of Anthraquinone Biosynthesis in Senna tora.</title>
        <authorList>
            <person name="Kang S.-H."/>
            <person name="Pandey R.P."/>
            <person name="Lee C.-M."/>
            <person name="Sim J.-S."/>
            <person name="Jeong J.-T."/>
            <person name="Choi B.-S."/>
            <person name="Jung M."/>
            <person name="Ginzburg D."/>
            <person name="Zhao K."/>
            <person name="Won S.Y."/>
            <person name="Oh T.-J."/>
            <person name="Yu Y."/>
            <person name="Kim N.-H."/>
            <person name="Lee O.R."/>
            <person name="Lee T.-H."/>
            <person name="Bashyal P."/>
            <person name="Kim T.-S."/>
            <person name="Lee W.-H."/>
            <person name="Kawkins C."/>
            <person name="Kim C.-K."/>
            <person name="Kim J.S."/>
            <person name="Ahn B.O."/>
            <person name="Rhee S.Y."/>
            <person name="Sohng J.K."/>
        </authorList>
    </citation>
    <scope>NUCLEOTIDE SEQUENCE</scope>
    <source>
        <tissue evidence="1">Leaf</tissue>
    </source>
</reference>
<accession>A0A834X0Q6</accession>
<dbReference type="EMBL" id="JAAIUW010000004">
    <property type="protein sequence ID" value="KAF7835393.1"/>
    <property type="molecule type" value="Genomic_DNA"/>
</dbReference>
<gene>
    <name evidence="1" type="ORF">G2W53_010252</name>
</gene>
<name>A0A834X0Q6_9FABA</name>
<evidence type="ECO:0000313" key="1">
    <source>
        <dbReference type="EMBL" id="KAF7835393.1"/>
    </source>
</evidence>
<sequence>MASDEWCNEKRNTTHYRLLEASLSSSSSQAAVSLLPLMGSSPIMGSSSLGGIQFFDWGFGMA</sequence>